<dbReference type="Gene3D" id="3.30.420.100">
    <property type="match status" value="1"/>
</dbReference>
<dbReference type="Proteomes" id="UP001454036">
    <property type="component" value="Unassembled WGS sequence"/>
</dbReference>
<comment type="caution">
    <text evidence="2">The sequence shown here is derived from an EMBL/GenBank/DDBJ whole genome shotgun (WGS) entry which is preliminary data.</text>
</comment>
<dbReference type="GO" id="GO:0005840">
    <property type="term" value="C:ribosome"/>
    <property type="evidence" value="ECO:0007669"/>
    <property type="project" value="UniProtKB-KW"/>
</dbReference>
<name>A0AAV3RPI1_LITER</name>
<organism evidence="2 3">
    <name type="scientific">Lithospermum erythrorhizon</name>
    <name type="common">Purple gromwell</name>
    <name type="synonym">Lithospermum officinale var. erythrorhizon</name>
    <dbReference type="NCBI Taxonomy" id="34254"/>
    <lineage>
        <taxon>Eukaryota</taxon>
        <taxon>Viridiplantae</taxon>
        <taxon>Streptophyta</taxon>
        <taxon>Embryophyta</taxon>
        <taxon>Tracheophyta</taxon>
        <taxon>Spermatophyta</taxon>
        <taxon>Magnoliopsida</taxon>
        <taxon>eudicotyledons</taxon>
        <taxon>Gunneridae</taxon>
        <taxon>Pentapetalae</taxon>
        <taxon>asterids</taxon>
        <taxon>lamiids</taxon>
        <taxon>Boraginales</taxon>
        <taxon>Boraginaceae</taxon>
        <taxon>Boraginoideae</taxon>
        <taxon>Lithospermeae</taxon>
        <taxon>Lithospermum</taxon>
    </lineage>
</organism>
<gene>
    <name evidence="2" type="ORF">LIER_42296</name>
</gene>
<keyword evidence="1" id="KW-0732">Signal</keyword>
<sequence>MAAPPIPTTLLLRVVLSCRKLTAQVTNPITDSIITLSSSTEPEFAAQYRAKLNRFPRSHNFIDHKISSKIGGKVCQRLRDIGVKEVKIDVEEELVRPVFQRRVVAPLFVAVQEGGVRVVGAQKLPKLL</sequence>
<proteinExistence type="predicted"/>
<reference evidence="2 3" key="1">
    <citation type="submission" date="2024-01" db="EMBL/GenBank/DDBJ databases">
        <title>The complete chloroplast genome sequence of Lithospermum erythrorhizon: insights into the phylogenetic relationship among Boraginaceae species and the maternal lineages of purple gromwells.</title>
        <authorList>
            <person name="Okada T."/>
            <person name="Watanabe K."/>
        </authorList>
    </citation>
    <scope>NUCLEOTIDE SEQUENCE [LARGE SCALE GENOMIC DNA]</scope>
</reference>
<dbReference type="AlphaFoldDB" id="A0AAV3RPI1"/>
<evidence type="ECO:0000313" key="3">
    <source>
        <dbReference type="Proteomes" id="UP001454036"/>
    </source>
</evidence>
<dbReference type="EMBL" id="BAABME010028798">
    <property type="protein sequence ID" value="GAA0182192.1"/>
    <property type="molecule type" value="Genomic_DNA"/>
</dbReference>
<feature type="chain" id="PRO_5044022379" evidence="1">
    <location>
        <begin position="24"/>
        <end position="128"/>
    </location>
</feature>
<evidence type="ECO:0000256" key="1">
    <source>
        <dbReference type="SAM" id="SignalP"/>
    </source>
</evidence>
<protein>
    <submittedName>
        <fullName evidence="2">Ribosomal protein</fullName>
    </submittedName>
</protein>
<keyword evidence="2" id="KW-0689">Ribosomal protein</keyword>
<feature type="signal peptide" evidence="1">
    <location>
        <begin position="1"/>
        <end position="23"/>
    </location>
</feature>
<accession>A0AAV3RPI1</accession>
<evidence type="ECO:0000313" key="2">
    <source>
        <dbReference type="EMBL" id="GAA0182192.1"/>
    </source>
</evidence>
<keyword evidence="3" id="KW-1185">Reference proteome</keyword>
<keyword evidence="2" id="KW-0687">Ribonucleoprotein</keyword>
<dbReference type="SUPFAM" id="SSF53137">
    <property type="entry name" value="Translational machinery components"/>
    <property type="match status" value="1"/>
</dbReference>